<evidence type="ECO:0000313" key="10">
    <source>
        <dbReference type="Proteomes" id="UP001285441"/>
    </source>
</evidence>
<evidence type="ECO:0000256" key="4">
    <source>
        <dbReference type="ARBA" id="ARBA00022801"/>
    </source>
</evidence>
<evidence type="ECO:0000256" key="8">
    <source>
        <dbReference type="SAM" id="MobiDB-lite"/>
    </source>
</evidence>
<dbReference type="GO" id="GO:0106300">
    <property type="term" value="P:protein-DNA covalent cross-linking repair"/>
    <property type="evidence" value="ECO:0007669"/>
    <property type="project" value="InterPro"/>
</dbReference>
<comment type="caution">
    <text evidence="9">The sequence shown here is derived from an EMBL/GenBank/DDBJ whole genome shotgun (WGS) entry which is preliminary data.</text>
</comment>
<evidence type="ECO:0000256" key="6">
    <source>
        <dbReference type="ARBA" id="ARBA00023125"/>
    </source>
</evidence>
<sequence length="476" mass="52509">MCGRYAMALRLAQVRQMLQNDNLPVDEAPDDEVDDDGDEPAPRQSYNFAPGYYGLVYRAAVPDWGAGDKPQKGGNKGGNKGGAEVEQPQDQQVEEEHGGCDVLCTKYKLQAMKWGLIPFWTKRNPDYGSMLKTINCRDDSLAAGGGMWASMKARKRCIVLAQGFYEWLKPPGSKDKIPHFVKRKDGKLMLFAGLWDCVQYEDDGGIKNYTYTVITTDSNKQLKFLHDRMPVILDPESEATMTWLDPKRNEWSKELQAILKPYDGELEVYPVSREVGKVGNNSPNFIIPIASKENKNNIANFFTRGKGGQGLKGDKLTPEVEVTKEERLPSVKVKQELLSTAPPKAEIEGPLTPRLVKQEPPSPMVASRALWSPTNENVDKPSSPVEVTTETMTLDGLAKTADDGGMGTPPAKGIKREAPSPLTRQDEPPAKKSAMMSPLKARPKISATRNPPKKSPAKKSKADGSQKITKFFGNSA</sequence>
<evidence type="ECO:0000313" key="9">
    <source>
        <dbReference type="EMBL" id="KAK3395262.1"/>
    </source>
</evidence>
<feature type="region of interest" description="Disordered" evidence="8">
    <location>
        <begin position="21"/>
        <end position="48"/>
    </location>
</feature>
<feature type="region of interest" description="Disordered" evidence="8">
    <location>
        <begin position="66"/>
        <end position="95"/>
    </location>
</feature>
<feature type="region of interest" description="Disordered" evidence="8">
    <location>
        <begin position="354"/>
        <end position="476"/>
    </location>
</feature>
<dbReference type="Gene3D" id="3.90.1680.10">
    <property type="entry name" value="SOS response associated peptidase-like"/>
    <property type="match status" value="1"/>
</dbReference>
<keyword evidence="7" id="KW-0456">Lyase</keyword>
<comment type="similarity">
    <text evidence="1">Belongs to the SOS response-associated peptidase family.</text>
</comment>
<dbReference type="EMBL" id="JAULSW010000001">
    <property type="protein sequence ID" value="KAK3395262.1"/>
    <property type="molecule type" value="Genomic_DNA"/>
</dbReference>
<dbReference type="PANTHER" id="PTHR13604">
    <property type="entry name" value="DC12-RELATED"/>
    <property type="match status" value="1"/>
</dbReference>
<keyword evidence="2" id="KW-0645">Protease</keyword>
<dbReference type="InterPro" id="IPR003738">
    <property type="entry name" value="SRAP"/>
</dbReference>
<proteinExistence type="inferred from homology"/>
<dbReference type="InterPro" id="IPR036590">
    <property type="entry name" value="SRAP-like"/>
</dbReference>
<accession>A0AAE0P8I0</accession>
<organism evidence="9 10">
    <name type="scientific">Podospora didyma</name>
    <dbReference type="NCBI Taxonomy" id="330526"/>
    <lineage>
        <taxon>Eukaryota</taxon>
        <taxon>Fungi</taxon>
        <taxon>Dikarya</taxon>
        <taxon>Ascomycota</taxon>
        <taxon>Pezizomycotina</taxon>
        <taxon>Sordariomycetes</taxon>
        <taxon>Sordariomycetidae</taxon>
        <taxon>Sordariales</taxon>
        <taxon>Podosporaceae</taxon>
        <taxon>Podospora</taxon>
    </lineage>
</organism>
<keyword evidence="4" id="KW-0378">Hydrolase</keyword>
<dbReference type="GO" id="GO:0016829">
    <property type="term" value="F:lyase activity"/>
    <property type="evidence" value="ECO:0007669"/>
    <property type="project" value="UniProtKB-KW"/>
</dbReference>
<keyword evidence="10" id="KW-1185">Reference proteome</keyword>
<dbReference type="GO" id="GO:0006508">
    <property type="term" value="P:proteolysis"/>
    <property type="evidence" value="ECO:0007669"/>
    <property type="project" value="UniProtKB-KW"/>
</dbReference>
<dbReference type="Proteomes" id="UP001285441">
    <property type="component" value="Unassembled WGS sequence"/>
</dbReference>
<evidence type="ECO:0000256" key="1">
    <source>
        <dbReference type="ARBA" id="ARBA00008136"/>
    </source>
</evidence>
<evidence type="ECO:0000256" key="2">
    <source>
        <dbReference type="ARBA" id="ARBA00022670"/>
    </source>
</evidence>
<evidence type="ECO:0000256" key="5">
    <source>
        <dbReference type="ARBA" id="ARBA00023124"/>
    </source>
</evidence>
<keyword evidence="6" id="KW-0238">DNA-binding</keyword>
<protein>
    <recommendedName>
        <fullName evidence="11">Peptidase</fullName>
    </recommendedName>
</protein>
<feature type="compositionally biased region" description="Basic and acidic residues" evidence="8">
    <location>
        <begin position="414"/>
        <end position="430"/>
    </location>
</feature>
<evidence type="ECO:0008006" key="11">
    <source>
        <dbReference type="Google" id="ProtNLM"/>
    </source>
</evidence>
<dbReference type="GO" id="GO:0003697">
    <property type="term" value="F:single-stranded DNA binding"/>
    <property type="evidence" value="ECO:0007669"/>
    <property type="project" value="InterPro"/>
</dbReference>
<dbReference type="AlphaFoldDB" id="A0AAE0P8I0"/>
<dbReference type="Pfam" id="PF02586">
    <property type="entry name" value="SRAP"/>
    <property type="match status" value="1"/>
</dbReference>
<gene>
    <name evidence="9" type="ORF">B0H63DRAFT_65975</name>
</gene>
<dbReference type="GO" id="GO:0008233">
    <property type="term" value="F:peptidase activity"/>
    <property type="evidence" value="ECO:0007669"/>
    <property type="project" value="UniProtKB-KW"/>
</dbReference>
<reference evidence="9" key="2">
    <citation type="submission" date="2023-06" db="EMBL/GenBank/DDBJ databases">
        <authorList>
            <consortium name="Lawrence Berkeley National Laboratory"/>
            <person name="Haridas S."/>
            <person name="Hensen N."/>
            <person name="Bonometti L."/>
            <person name="Westerberg I."/>
            <person name="Brannstrom I.O."/>
            <person name="Guillou S."/>
            <person name="Cros-Aarteil S."/>
            <person name="Calhoun S."/>
            <person name="Kuo A."/>
            <person name="Mondo S."/>
            <person name="Pangilinan J."/>
            <person name="Riley R."/>
            <person name="LaButti K."/>
            <person name="Andreopoulos B."/>
            <person name="Lipzen A."/>
            <person name="Chen C."/>
            <person name="Yanf M."/>
            <person name="Daum C."/>
            <person name="Ng V."/>
            <person name="Clum A."/>
            <person name="Steindorff A."/>
            <person name="Ohm R."/>
            <person name="Martin F."/>
            <person name="Silar P."/>
            <person name="Natvig D."/>
            <person name="Lalanne C."/>
            <person name="Gautier V."/>
            <person name="Ament-velasquez S.L."/>
            <person name="Kruys A."/>
            <person name="Hutchinson M.I."/>
            <person name="Powell A.J."/>
            <person name="Barry K."/>
            <person name="Miller A.N."/>
            <person name="Grigoriev I.V."/>
            <person name="Debuchy R."/>
            <person name="Gladieux P."/>
            <person name="Thoren M.H."/>
            <person name="Johannesson H."/>
        </authorList>
    </citation>
    <scope>NUCLEOTIDE SEQUENCE</scope>
    <source>
        <strain evidence="9">CBS 232.78</strain>
    </source>
</reference>
<evidence type="ECO:0000256" key="3">
    <source>
        <dbReference type="ARBA" id="ARBA00022763"/>
    </source>
</evidence>
<keyword evidence="5" id="KW-0190">Covalent protein-DNA linkage</keyword>
<keyword evidence="3" id="KW-0227">DNA damage</keyword>
<feature type="compositionally biased region" description="Acidic residues" evidence="8">
    <location>
        <begin position="27"/>
        <end position="39"/>
    </location>
</feature>
<evidence type="ECO:0000256" key="7">
    <source>
        <dbReference type="ARBA" id="ARBA00023239"/>
    </source>
</evidence>
<name>A0AAE0P8I0_9PEZI</name>
<feature type="compositionally biased region" description="Polar residues" evidence="8">
    <location>
        <begin position="466"/>
        <end position="476"/>
    </location>
</feature>
<reference evidence="9" key="1">
    <citation type="journal article" date="2023" name="Mol. Phylogenet. Evol.">
        <title>Genome-scale phylogeny and comparative genomics of the fungal order Sordariales.</title>
        <authorList>
            <person name="Hensen N."/>
            <person name="Bonometti L."/>
            <person name="Westerberg I."/>
            <person name="Brannstrom I.O."/>
            <person name="Guillou S."/>
            <person name="Cros-Aarteil S."/>
            <person name="Calhoun S."/>
            <person name="Haridas S."/>
            <person name="Kuo A."/>
            <person name="Mondo S."/>
            <person name="Pangilinan J."/>
            <person name="Riley R."/>
            <person name="LaButti K."/>
            <person name="Andreopoulos B."/>
            <person name="Lipzen A."/>
            <person name="Chen C."/>
            <person name="Yan M."/>
            <person name="Daum C."/>
            <person name="Ng V."/>
            <person name="Clum A."/>
            <person name="Steindorff A."/>
            <person name="Ohm R.A."/>
            <person name="Martin F."/>
            <person name="Silar P."/>
            <person name="Natvig D.O."/>
            <person name="Lalanne C."/>
            <person name="Gautier V."/>
            <person name="Ament-Velasquez S.L."/>
            <person name="Kruys A."/>
            <person name="Hutchinson M.I."/>
            <person name="Powell A.J."/>
            <person name="Barry K."/>
            <person name="Miller A.N."/>
            <person name="Grigoriev I.V."/>
            <person name="Debuchy R."/>
            <person name="Gladieux P."/>
            <person name="Hiltunen Thoren M."/>
            <person name="Johannesson H."/>
        </authorList>
    </citation>
    <scope>NUCLEOTIDE SEQUENCE</scope>
    <source>
        <strain evidence="9">CBS 232.78</strain>
    </source>
</reference>
<feature type="compositionally biased region" description="Low complexity" evidence="8">
    <location>
        <begin position="82"/>
        <end position="91"/>
    </location>
</feature>
<dbReference type="PANTHER" id="PTHR13604:SF0">
    <property type="entry name" value="ABASIC SITE PROCESSING PROTEIN HMCES"/>
    <property type="match status" value="1"/>
</dbReference>
<dbReference type="SUPFAM" id="SSF143081">
    <property type="entry name" value="BB1717-like"/>
    <property type="match status" value="1"/>
</dbReference>